<dbReference type="InterPro" id="IPR036412">
    <property type="entry name" value="HAD-like_sf"/>
</dbReference>
<dbReference type="Gene3D" id="3.40.50.1000">
    <property type="entry name" value="HAD superfamily/HAD-like"/>
    <property type="match status" value="1"/>
</dbReference>
<dbReference type="SUPFAM" id="SSF56784">
    <property type="entry name" value="HAD-like"/>
    <property type="match status" value="1"/>
</dbReference>
<dbReference type="InterPro" id="IPR023214">
    <property type="entry name" value="HAD_sf"/>
</dbReference>
<dbReference type="AlphaFoldDB" id="A0AAE3SPC7"/>
<dbReference type="SFLD" id="SFLDS00003">
    <property type="entry name" value="Haloacid_Dehalogenase"/>
    <property type="match status" value="1"/>
</dbReference>
<dbReference type="PROSITE" id="PS01228">
    <property type="entry name" value="COF_1"/>
    <property type="match status" value="1"/>
</dbReference>
<dbReference type="NCBIfam" id="TIGR01484">
    <property type="entry name" value="HAD-SF-IIB"/>
    <property type="match status" value="1"/>
</dbReference>
<dbReference type="PANTHER" id="PTHR10000:SF8">
    <property type="entry name" value="HAD SUPERFAMILY HYDROLASE-LIKE, TYPE 3"/>
    <property type="match status" value="1"/>
</dbReference>
<proteinExistence type="predicted"/>
<dbReference type="GO" id="GO:0005829">
    <property type="term" value="C:cytosol"/>
    <property type="evidence" value="ECO:0007669"/>
    <property type="project" value="TreeGrafter"/>
</dbReference>
<dbReference type="InterPro" id="IPR000150">
    <property type="entry name" value="Cof"/>
</dbReference>
<dbReference type="SFLD" id="SFLDG01140">
    <property type="entry name" value="C2.B:_Phosphomannomutase_and_P"/>
    <property type="match status" value="1"/>
</dbReference>
<dbReference type="Proteomes" id="UP001207116">
    <property type="component" value="Unassembled WGS sequence"/>
</dbReference>
<evidence type="ECO:0000313" key="1">
    <source>
        <dbReference type="EMBL" id="MCX2720076.1"/>
    </source>
</evidence>
<dbReference type="EMBL" id="JAPFQP010000003">
    <property type="protein sequence ID" value="MCX2720076.1"/>
    <property type="molecule type" value="Genomic_DNA"/>
</dbReference>
<dbReference type="Pfam" id="PF08282">
    <property type="entry name" value="Hydrolase_3"/>
    <property type="match status" value="1"/>
</dbReference>
<dbReference type="PANTHER" id="PTHR10000">
    <property type="entry name" value="PHOSPHOSERINE PHOSPHATASE"/>
    <property type="match status" value="1"/>
</dbReference>
<keyword evidence="2" id="KW-1185">Reference proteome</keyword>
<sequence length="267" mass="30220">MDLSRVKLVVTDMDGTLLNKDHQVSPYFFELYSALKAKGVHFAAASGRQHNSIADKLAPIKDEIFIIAENGGFVTDRGKEILSTPLQPEMINQILDVVTRVEGAKPVLCSKDNAYVLESHADFQEKLKEYYTRFELLSDLKEFDGVVMKIAVFHYDGSETYLYPAVREFESELKVKVSGENWLDLSHPNAHKGFALSRIQKAYRISREETMVFGDYNNDLEMLGQASFSFAMANAHPNILRAARYTTLSNNEMGVERILEQLLAQLN</sequence>
<evidence type="ECO:0000313" key="2">
    <source>
        <dbReference type="Proteomes" id="UP001207116"/>
    </source>
</evidence>
<dbReference type="CDD" id="cd07518">
    <property type="entry name" value="HAD_YbiV-Like"/>
    <property type="match status" value="1"/>
</dbReference>
<gene>
    <name evidence="1" type="ORF">OO016_10730</name>
</gene>
<dbReference type="NCBIfam" id="TIGR00099">
    <property type="entry name" value="Cof-subfamily"/>
    <property type="match status" value="1"/>
</dbReference>
<keyword evidence="1" id="KW-0378">Hydrolase</keyword>
<reference evidence="1" key="1">
    <citation type="submission" date="2022-11" db="EMBL/GenBank/DDBJ databases">
        <title>The characterization of three novel Bacteroidetes species and genomic analysis of their roles in tidal elemental geochemical cycles.</title>
        <authorList>
            <person name="Ma K.-J."/>
        </authorList>
    </citation>
    <scope>NUCLEOTIDE SEQUENCE</scope>
    <source>
        <strain evidence="1">M415</strain>
    </source>
</reference>
<organism evidence="1 2">
    <name type="scientific">Lentiprolixibacter aurantiacus</name>
    <dbReference type="NCBI Taxonomy" id="2993939"/>
    <lineage>
        <taxon>Bacteria</taxon>
        <taxon>Pseudomonadati</taxon>
        <taxon>Bacteroidota</taxon>
        <taxon>Flavobacteriia</taxon>
        <taxon>Flavobacteriales</taxon>
        <taxon>Flavobacteriaceae</taxon>
        <taxon>Lentiprolixibacter</taxon>
    </lineage>
</organism>
<dbReference type="GO" id="GO:0016791">
    <property type="term" value="F:phosphatase activity"/>
    <property type="evidence" value="ECO:0007669"/>
    <property type="project" value="TreeGrafter"/>
</dbReference>
<protein>
    <submittedName>
        <fullName evidence="1">HAD family hydrolase</fullName>
    </submittedName>
</protein>
<dbReference type="GO" id="GO:0000287">
    <property type="term" value="F:magnesium ion binding"/>
    <property type="evidence" value="ECO:0007669"/>
    <property type="project" value="TreeGrafter"/>
</dbReference>
<dbReference type="Gene3D" id="3.30.1240.10">
    <property type="match status" value="1"/>
</dbReference>
<dbReference type="InterPro" id="IPR006379">
    <property type="entry name" value="HAD-SF_hydro_IIB"/>
</dbReference>
<comment type="caution">
    <text evidence="1">The sequence shown here is derived from an EMBL/GenBank/DDBJ whole genome shotgun (WGS) entry which is preliminary data.</text>
</comment>
<accession>A0AAE3SPC7</accession>
<name>A0AAE3SPC7_9FLAO</name>